<organism evidence="2 3">
    <name type="scientific">Gordonia phage ObLaDi</name>
    <dbReference type="NCBI Taxonomy" id="2978487"/>
    <lineage>
        <taxon>Viruses</taxon>
        <taxon>Duplodnaviria</taxon>
        <taxon>Heunggongvirae</taxon>
        <taxon>Uroviricota</taxon>
        <taxon>Caudoviricetes</taxon>
        <taxon>Kruegerviridae</taxon>
        <taxon>Cafassovirus</taxon>
        <taxon>Cafassovirus obladi</taxon>
    </lineage>
</organism>
<keyword evidence="1" id="KW-0472">Membrane</keyword>
<name>A0A977KLT3_9CAUD</name>
<evidence type="ECO:0000313" key="3">
    <source>
        <dbReference type="Proteomes" id="UP001064297"/>
    </source>
</evidence>
<protein>
    <submittedName>
        <fullName evidence="2">Membrane protein</fullName>
    </submittedName>
</protein>
<evidence type="ECO:0000313" key="2">
    <source>
        <dbReference type="EMBL" id="UXE03843.1"/>
    </source>
</evidence>
<dbReference type="EMBL" id="OP297535">
    <property type="protein sequence ID" value="UXE03843.1"/>
    <property type="molecule type" value="Genomic_DNA"/>
</dbReference>
<dbReference type="InterPro" id="IPR021235">
    <property type="entry name" value="DUF2637"/>
</dbReference>
<sequence length="169" mass="17668">MRLPSPRWVAIAVTIGVALGAFTLSFASLADLAAAHGVPSHLAWIFPLIVDGTTIAGTVSTVSLARNRFAWLTLVGAALVSVAGNALHGAAFGPVGIAIAVVPPIALLALTQLIVKHTRESAAPARPPYLNLREALTDADLAQAWRDHHAPVELQSTVDFDPEPEEVHA</sequence>
<evidence type="ECO:0000256" key="1">
    <source>
        <dbReference type="SAM" id="Phobius"/>
    </source>
</evidence>
<feature type="transmembrane region" description="Helical" evidence="1">
    <location>
        <begin position="69"/>
        <end position="87"/>
    </location>
</feature>
<keyword evidence="1" id="KW-1133">Transmembrane helix</keyword>
<gene>
    <name evidence="2" type="primary">120</name>
    <name evidence="2" type="ORF">SEA_OBLADI_120</name>
</gene>
<reference evidence="2" key="1">
    <citation type="submission" date="2022-08" db="EMBL/GenBank/DDBJ databases">
        <authorList>
            <person name="Abuwarda M.A."/>
            <person name="Alvarez A."/>
            <person name="Batteikh M."/>
            <person name="Baughman A.P."/>
            <person name="Chavez V."/>
            <person name="Cheng C."/>
            <person name="Cosentino E.J."/>
            <person name="Di Blasi D.L."/>
            <person name="Dooley N.L."/>
            <person name="Empson B.M."/>
            <person name="Erfanian K."/>
            <person name="Esparza P.D."/>
            <person name="Fleming H.S."/>
            <person name="Ghannam M.S."/>
            <person name="Gibbons A.C."/>
            <person name="Gonzalez C."/>
            <person name="Huq N.E."/>
            <person name="Jin K."/>
            <person name="Kamarzar M."/>
            <person name="Khaine A."/>
            <person name="Krug K.R."/>
            <person name="Lee A."/>
            <person name="Liao S."/>
            <person name="Light I."/>
            <person name="Ma Y."/>
            <person name="Magaling J.M."/>
            <person name="McLinden K.C."/>
            <person name="Melkote A."/>
            <person name="Montoya Serpas C.A."/>
            <person name="Niazmandi K."/>
            <person name="Ostroske E.C."/>
            <person name="Paek B.H."/>
            <person name="Rajiv S."/>
            <person name="Santos C.E."/>
            <person name="Semaan S.A."/>
            <person name="Senthilvelan J."/>
            <person name="Sheppy T.E."/>
            <person name="Stephenson J.C."/>
            <person name="Tenney M.E."/>
            <person name="Teoh N."/>
            <person name="Thorp J.P."/>
            <person name="Turon Font G."/>
            <person name="Uvarov E.V."/>
            <person name="Verpukhovskiy P."/>
            <person name="Wang J."/>
            <person name="Whang A.Y."/>
            <person name="Wright N.E."/>
            <person name="Wu M."/>
            <person name="Zhuang C."/>
            <person name="Bruns J.A."/>
            <person name="Chai A.E."/>
            <person name="Parikh H."/>
            <person name="Zorawik M."/>
            <person name="Garza D.R."/>
            <person name="Ngo R.T."/>
            <person name="Reddi K."/>
            <person name="Garcia-Vedrenne A.E."/>
            <person name="Freise A.C."/>
            <person name="Balish M.F."/>
            <person name="Garlena R.A."/>
            <person name="Russell D.A."/>
            <person name="Jacobs-Sera D."/>
            <person name="Hatfull G.F."/>
        </authorList>
    </citation>
    <scope>NUCLEOTIDE SEQUENCE</scope>
</reference>
<dbReference type="Pfam" id="PF10935">
    <property type="entry name" value="DUF2637"/>
    <property type="match status" value="1"/>
</dbReference>
<feature type="transmembrane region" description="Helical" evidence="1">
    <location>
        <begin position="7"/>
        <end position="30"/>
    </location>
</feature>
<accession>A0A977KLT3</accession>
<feature type="transmembrane region" description="Helical" evidence="1">
    <location>
        <begin position="42"/>
        <end position="62"/>
    </location>
</feature>
<feature type="transmembrane region" description="Helical" evidence="1">
    <location>
        <begin position="93"/>
        <end position="115"/>
    </location>
</feature>
<proteinExistence type="predicted"/>
<dbReference type="Proteomes" id="UP001064297">
    <property type="component" value="Segment"/>
</dbReference>
<keyword evidence="1" id="KW-0812">Transmembrane</keyword>
<keyword evidence="3" id="KW-1185">Reference proteome</keyword>